<dbReference type="Proteomes" id="UP000268094">
    <property type="component" value="Unassembled WGS sequence"/>
</dbReference>
<dbReference type="PANTHER" id="PTHR43721">
    <property type="entry name" value="ELONGATION FACTOR TU-RELATED"/>
    <property type="match status" value="1"/>
</dbReference>
<dbReference type="SUPFAM" id="SSF50465">
    <property type="entry name" value="EF-Tu/eEF-1alpha/eIF2-gamma C-terminal domain"/>
    <property type="match status" value="1"/>
</dbReference>
<evidence type="ECO:0000256" key="7">
    <source>
        <dbReference type="ARBA" id="ARBA00025526"/>
    </source>
</evidence>
<evidence type="ECO:0000256" key="3">
    <source>
        <dbReference type="ARBA" id="ARBA00022490"/>
    </source>
</evidence>
<dbReference type="Pfam" id="PF09106">
    <property type="entry name" value="WHD_2nd_SelB"/>
    <property type="match status" value="1"/>
</dbReference>
<dbReference type="InterPro" id="IPR004161">
    <property type="entry name" value="EFTu-like_2"/>
</dbReference>
<dbReference type="Gene3D" id="1.10.10.2770">
    <property type="match status" value="1"/>
</dbReference>
<dbReference type="GO" id="GO:0001514">
    <property type="term" value="P:selenocysteine incorporation"/>
    <property type="evidence" value="ECO:0007669"/>
    <property type="project" value="InterPro"/>
</dbReference>
<dbReference type="SUPFAM" id="SSF52540">
    <property type="entry name" value="P-loop containing nucleoside triphosphate hydrolases"/>
    <property type="match status" value="1"/>
</dbReference>
<dbReference type="PANTHER" id="PTHR43721:SF11">
    <property type="entry name" value="SELENOCYSTEINE-SPECIFIC ELONGATION FACTOR"/>
    <property type="match status" value="1"/>
</dbReference>
<feature type="domain" description="Tr-type G" evidence="9">
    <location>
        <begin position="1"/>
        <end position="173"/>
    </location>
</feature>
<keyword evidence="10" id="KW-0251">Elongation factor</keyword>
<dbReference type="InterPro" id="IPR000795">
    <property type="entry name" value="T_Tr_GTP-bd_dom"/>
</dbReference>
<dbReference type="EMBL" id="RAVZ01000152">
    <property type="protein sequence ID" value="RKG84586.1"/>
    <property type="molecule type" value="Genomic_DNA"/>
</dbReference>
<protein>
    <recommendedName>
        <fullName evidence="2">Selenocysteine-specific elongation factor</fullName>
    </recommendedName>
    <alternativeName>
        <fullName evidence="8">SelB translation factor</fullName>
    </alternativeName>
</protein>
<name>A0A3A8IQ50_9BACT</name>
<keyword evidence="11" id="KW-1185">Reference proteome</keyword>
<accession>A0A3A8IQ50</accession>
<dbReference type="InterPro" id="IPR015191">
    <property type="entry name" value="SelB_WHD4"/>
</dbReference>
<evidence type="ECO:0000256" key="4">
    <source>
        <dbReference type="ARBA" id="ARBA00022741"/>
    </source>
</evidence>
<dbReference type="InterPro" id="IPR004535">
    <property type="entry name" value="Transl_elong_SelB"/>
</dbReference>
<dbReference type="GO" id="GO:0003924">
    <property type="term" value="F:GTPase activity"/>
    <property type="evidence" value="ECO:0007669"/>
    <property type="project" value="InterPro"/>
</dbReference>
<dbReference type="GO" id="GO:0003746">
    <property type="term" value="F:translation elongation factor activity"/>
    <property type="evidence" value="ECO:0007669"/>
    <property type="project" value="UniProtKB-KW"/>
</dbReference>
<dbReference type="CDD" id="cd03696">
    <property type="entry name" value="SelB_II"/>
    <property type="match status" value="1"/>
</dbReference>
<dbReference type="InterPro" id="IPR009000">
    <property type="entry name" value="Transl_B-barrel_sf"/>
</dbReference>
<comment type="caution">
    <text evidence="10">The sequence shown here is derived from an EMBL/GenBank/DDBJ whole genome shotgun (WGS) entry which is preliminary data.</text>
</comment>
<proteinExistence type="predicted"/>
<dbReference type="InterPro" id="IPR005225">
    <property type="entry name" value="Small_GTP-bd"/>
</dbReference>
<evidence type="ECO:0000259" key="9">
    <source>
        <dbReference type="PROSITE" id="PS51722"/>
    </source>
</evidence>
<dbReference type="Pfam" id="PF09107">
    <property type="entry name" value="WHD_3rd_SelB"/>
    <property type="match status" value="1"/>
</dbReference>
<comment type="subcellular location">
    <subcellularLocation>
        <location evidence="1">Cytoplasm</location>
    </subcellularLocation>
</comment>
<dbReference type="SUPFAM" id="SSF46785">
    <property type="entry name" value="Winged helix' DNA-binding domain"/>
    <property type="match status" value="3"/>
</dbReference>
<dbReference type="Pfam" id="PF00009">
    <property type="entry name" value="GTP_EFTU"/>
    <property type="match status" value="1"/>
</dbReference>
<keyword evidence="3" id="KW-0963">Cytoplasm</keyword>
<dbReference type="OrthoDB" id="9803139at2"/>
<dbReference type="InterPro" id="IPR036388">
    <property type="entry name" value="WH-like_DNA-bd_sf"/>
</dbReference>
<keyword evidence="5" id="KW-0648">Protein biosynthesis</keyword>
<dbReference type="Gene3D" id="1.10.10.10">
    <property type="entry name" value="Winged helix-like DNA-binding domain superfamily/Winged helix DNA-binding domain"/>
    <property type="match status" value="1"/>
</dbReference>
<dbReference type="Gene3D" id="3.40.50.300">
    <property type="entry name" value="P-loop containing nucleotide triphosphate hydrolases"/>
    <property type="match status" value="1"/>
</dbReference>
<evidence type="ECO:0000256" key="2">
    <source>
        <dbReference type="ARBA" id="ARBA00015953"/>
    </source>
</evidence>
<dbReference type="CDD" id="cd04171">
    <property type="entry name" value="SelB"/>
    <property type="match status" value="1"/>
</dbReference>
<dbReference type="Pfam" id="PF25461">
    <property type="entry name" value="Beta-barrel_SelB"/>
    <property type="match status" value="1"/>
</dbReference>
<dbReference type="NCBIfam" id="TIGR00231">
    <property type="entry name" value="small_GTP"/>
    <property type="match status" value="1"/>
</dbReference>
<reference evidence="11" key="1">
    <citation type="submission" date="2018-09" db="EMBL/GenBank/DDBJ databases">
        <authorList>
            <person name="Livingstone P.G."/>
            <person name="Whitworth D.E."/>
        </authorList>
    </citation>
    <scope>NUCLEOTIDE SEQUENCE [LARGE SCALE GENOMIC DNA]</scope>
    <source>
        <strain evidence="11">CA054A</strain>
    </source>
</reference>
<dbReference type="GO" id="GO:0005737">
    <property type="term" value="C:cytoplasm"/>
    <property type="evidence" value="ECO:0007669"/>
    <property type="project" value="UniProtKB-SubCell"/>
</dbReference>
<dbReference type="Gene3D" id="2.40.30.10">
    <property type="entry name" value="Translation factors"/>
    <property type="match status" value="1"/>
</dbReference>
<evidence type="ECO:0000256" key="1">
    <source>
        <dbReference type="ARBA" id="ARBA00004496"/>
    </source>
</evidence>
<sequence length="642" mass="68264">MIIGTAGHIDHGKTSLVKALTGIDTDRLPEEKRRGITLELGFAHLSLPDGQVAGVVDVPGHERFVKAMAAGAGGVDLAVLVVAADEGVMPQTREHLDICRLLGVKAGVVALTKADLLEALGDDWRALVEADLASLTTGTFLEAAPVVPVSARTGAGLTDLKVALGRAGAALPERPSEGPAFLPVDRAFSIKGFGTVVTGTLLSGSLAVDDAVSLLPSGSGARPGPLRVRGVQVHGQPVTRVEAGQRAAVNVTGVETEEVHRGMVLTRAGELPETSMLDVELTLLPAAESPLPKRRKLLLHLGTAQVEATVALLDLDTLSPGETALAQLRLASPVGALVGQRFILRGSRALPGRGATVAGGRVLSITPPRRRRGASGVVRPLLEADAAGQVAWLLRQAGYAGLTQPELFGRSGLSPKVLARTLELLGAKGQVLLVDRERRLYVSHDVFEGLRQRSLALLAAFHEREPMREGLSREELRQRLSAQLDARLFQRVVQALVDAGKAESEKDVVRLQGRGRTLTLGDEAARTRLSAELSAAGLAPPTVTELALKLKLPPAKLQELLKVLVAQGVGVRVSEELCFDANALGGLRERLVTHLREQKEITTQGFKDLVGQSRKFIIPLSEYFDREKVTLRVGDKRVLRRG</sequence>
<evidence type="ECO:0000313" key="11">
    <source>
        <dbReference type="Proteomes" id="UP000268094"/>
    </source>
</evidence>
<dbReference type="Pfam" id="PF03144">
    <property type="entry name" value="GTP_EFTU_D2"/>
    <property type="match status" value="1"/>
</dbReference>
<dbReference type="PROSITE" id="PS51722">
    <property type="entry name" value="G_TR_2"/>
    <property type="match status" value="1"/>
</dbReference>
<dbReference type="GO" id="GO:0005525">
    <property type="term" value="F:GTP binding"/>
    <property type="evidence" value="ECO:0007669"/>
    <property type="project" value="UniProtKB-KW"/>
</dbReference>
<dbReference type="NCBIfam" id="TIGR00475">
    <property type="entry name" value="selB"/>
    <property type="match status" value="1"/>
</dbReference>
<dbReference type="InterPro" id="IPR015190">
    <property type="entry name" value="Elong_fac_SelB-wing-hlx_typ-2"/>
</dbReference>
<organism evidence="10 11">
    <name type="scientific">Corallococcus terminator</name>
    <dbReference type="NCBI Taxonomy" id="2316733"/>
    <lineage>
        <taxon>Bacteria</taxon>
        <taxon>Pseudomonadati</taxon>
        <taxon>Myxococcota</taxon>
        <taxon>Myxococcia</taxon>
        <taxon>Myxococcales</taxon>
        <taxon>Cystobacterineae</taxon>
        <taxon>Myxococcaceae</taxon>
        <taxon>Corallococcus</taxon>
    </lineage>
</organism>
<evidence type="ECO:0000313" key="10">
    <source>
        <dbReference type="EMBL" id="RKG84586.1"/>
    </source>
</evidence>
<evidence type="ECO:0000256" key="8">
    <source>
        <dbReference type="ARBA" id="ARBA00031615"/>
    </source>
</evidence>
<dbReference type="CDD" id="cd15491">
    <property type="entry name" value="selB_III"/>
    <property type="match status" value="1"/>
</dbReference>
<dbReference type="InterPro" id="IPR036390">
    <property type="entry name" value="WH_DNA-bd_sf"/>
</dbReference>
<evidence type="ECO:0000256" key="6">
    <source>
        <dbReference type="ARBA" id="ARBA00023134"/>
    </source>
</evidence>
<comment type="function">
    <text evidence="7">Translation factor necessary for the incorporation of selenocysteine into proteins. It probably replaces EF-Tu for the insertion of selenocysteine directed by the UGA codon. SelB binds GTP and GDP.</text>
</comment>
<dbReference type="RefSeq" id="WP_120542548.1">
    <property type="nucleotide sequence ID" value="NZ_RAVZ01000152.1"/>
</dbReference>
<keyword evidence="6" id="KW-0342">GTP-binding</keyword>
<gene>
    <name evidence="10" type="primary">selB</name>
    <name evidence="10" type="ORF">D7V88_21630</name>
</gene>
<dbReference type="InterPro" id="IPR027417">
    <property type="entry name" value="P-loop_NTPase"/>
</dbReference>
<dbReference type="InterPro" id="IPR057335">
    <property type="entry name" value="Beta-barrel_SelB"/>
</dbReference>
<dbReference type="InterPro" id="IPR050055">
    <property type="entry name" value="EF-Tu_GTPase"/>
</dbReference>
<keyword evidence="4" id="KW-0547">Nucleotide-binding</keyword>
<dbReference type="PRINTS" id="PR00315">
    <property type="entry name" value="ELONGATNFCT"/>
</dbReference>
<dbReference type="GO" id="GO:0003723">
    <property type="term" value="F:RNA binding"/>
    <property type="evidence" value="ECO:0007669"/>
    <property type="project" value="InterPro"/>
</dbReference>
<dbReference type="AlphaFoldDB" id="A0A3A8IQ50"/>
<evidence type="ECO:0000256" key="5">
    <source>
        <dbReference type="ARBA" id="ARBA00022917"/>
    </source>
</evidence>
<dbReference type="InterPro" id="IPR009001">
    <property type="entry name" value="Transl_elong_EF1A/Init_IF2_C"/>
</dbReference>
<dbReference type="SUPFAM" id="SSF50447">
    <property type="entry name" value="Translation proteins"/>
    <property type="match status" value="1"/>
</dbReference>